<dbReference type="VEuPathDB" id="FungiDB:CLUG_05116"/>
<gene>
    <name evidence="2" type="ORF">CLUG_05116</name>
</gene>
<dbReference type="Proteomes" id="UP000007703">
    <property type="component" value="Unassembled WGS sequence"/>
</dbReference>
<feature type="compositionally biased region" description="Basic and acidic residues" evidence="1">
    <location>
        <begin position="88"/>
        <end position="102"/>
    </location>
</feature>
<feature type="compositionally biased region" description="Low complexity" evidence="1">
    <location>
        <begin position="139"/>
        <end position="153"/>
    </location>
</feature>
<dbReference type="InParanoid" id="C4YAH8"/>
<feature type="compositionally biased region" description="Low complexity" evidence="1">
    <location>
        <begin position="104"/>
        <end position="118"/>
    </location>
</feature>
<dbReference type="AlphaFoldDB" id="C4YAH8"/>
<accession>C4YAH8</accession>
<dbReference type="EMBL" id="CH408081">
    <property type="protein sequence ID" value="EEQ40989.1"/>
    <property type="molecule type" value="Genomic_DNA"/>
</dbReference>
<name>C4YAH8_CLAL4</name>
<dbReference type="HOGENOM" id="CLU_1261391_0_0_1"/>
<evidence type="ECO:0000313" key="2">
    <source>
        <dbReference type="EMBL" id="EEQ40989.1"/>
    </source>
</evidence>
<protein>
    <submittedName>
        <fullName evidence="2">Uncharacterized protein</fullName>
    </submittedName>
</protein>
<feature type="region of interest" description="Disordered" evidence="1">
    <location>
        <begin position="67"/>
        <end position="120"/>
    </location>
</feature>
<dbReference type="KEGG" id="clu:CLUG_05116"/>
<sequence length="219" mass="25484">MTTVIKSIEKMKPRGGDNWVRTLDYDYLERNYNIHKYYPQFIHNTDISTPELRAELSDKPIYAQASKLAKAKGATEKAPHNRKGQNKKQNDKHTQNQSDKHTQKQNNKQNSQPNKQIQHQNYKPVQAPIQFNEKYTEKQAAAPVSQAAPPRSRQNSVRPVEKFPRTSFSDRLKLMIRPRNNQMERTRSFDQTQATMTSARHTTIEARRMSDPTSTYPIC</sequence>
<organism evidence="2 3">
    <name type="scientific">Clavispora lusitaniae (strain ATCC 42720)</name>
    <name type="common">Yeast</name>
    <name type="synonym">Candida lusitaniae</name>
    <dbReference type="NCBI Taxonomy" id="306902"/>
    <lineage>
        <taxon>Eukaryota</taxon>
        <taxon>Fungi</taxon>
        <taxon>Dikarya</taxon>
        <taxon>Ascomycota</taxon>
        <taxon>Saccharomycotina</taxon>
        <taxon>Pichiomycetes</taxon>
        <taxon>Metschnikowiaceae</taxon>
        <taxon>Clavispora</taxon>
    </lineage>
</organism>
<evidence type="ECO:0000256" key="1">
    <source>
        <dbReference type="SAM" id="MobiDB-lite"/>
    </source>
</evidence>
<reference evidence="2 3" key="1">
    <citation type="journal article" date="2009" name="Nature">
        <title>Evolution of pathogenicity and sexual reproduction in eight Candida genomes.</title>
        <authorList>
            <person name="Butler G."/>
            <person name="Rasmussen M.D."/>
            <person name="Lin M.F."/>
            <person name="Santos M.A."/>
            <person name="Sakthikumar S."/>
            <person name="Munro C.A."/>
            <person name="Rheinbay E."/>
            <person name="Grabherr M."/>
            <person name="Forche A."/>
            <person name="Reedy J.L."/>
            <person name="Agrafioti I."/>
            <person name="Arnaud M.B."/>
            <person name="Bates S."/>
            <person name="Brown A.J."/>
            <person name="Brunke S."/>
            <person name="Costanzo M.C."/>
            <person name="Fitzpatrick D.A."/>
            <person name="de Groot P.W."/>
            <person name="Harris D."/>
            <person name="Hoyer L.L."/>
            <person name="Hube B."/>
            <person name="Klis F.M."/>
            <person name="Kodira C."/>
            <person name="Lennard N."/>
            <person name="Logue M.E."/>
            <person name="Martin R."/>
            <person name="Neiman A.M."/>
            <person name="Nikolaou E."/>
            <person name="Quail M.A."/>
            <person name="Quinn J."/>
            <person name="Santos M.C."/>
            <person name="Schmitzberger F.F."/>
            <person name="Sherlock G."/>
            <person name="Shah P."/>
            <person name="Silverstein K.A."/>
            <person name="Skrzypek M.S."/>
            <person name="Soll D."/>
            <person name="Staggs R."/>
            <person name="Stansfield I."/>
            <person name="Stumpf M.P."/>
            <person name="Sudbery P.E."/>
            <person name="Srikantha T."/>
            <person name="Zeng Q."/>
            <person name="Berman J."/>
            <person name="Berriman M."/>
            <person name="Heitman J."/>
            <person name="Gow N.A."/>
            <person name="Lorenz M.C."/>
            <person name="Birren B.W."/>
            <person name="Kellis M."/>
            <person name="Cuomo C.A."/>
        </authorList>
    </citation>
    <scope>NUCLEOTIDE SEQUENCE [LARGE SCALE GENOMIC DNA]</scope>
    <source>
        <strain evidence="2 3">ATCC 42720</strain>
    </source>
</reference>
<proteinExistence type="predicted"/>
<evidence type="ECO:0000313" key="3">
    <source>
        <dbReference type="Proteomes" id="UP000007703"/>
    </source>
</evidence>
<dbReference type="OrthoDB" id="4096449at2759"/>
<feature type="region of interest" description="Disordered" evidence="1">
    <location>
        <begin position="136"/>
        <end position="160"/>
    </location>
</feature>
<dbReference type="GeneID" id="8495567"/>